<reference evidence="2 3" key="1">
    <citation type="submission" date="2020-08" db="EMBL/GenBank/DDBJ databases">
        <title>Sequencing the genomes of 1000 actinobacteria strains.</title>
        <authorList>
            <person name="Klenk H.-P."/>
        </authorList>
    </citation>
    <scope>NUCLEOTIDE SEQUENCE [LARGE SCALE GENOMIC DNA]</scope>
    <source>
        <strain evidence="2 3">DSM 45582</strain>
    </source>
</reference>
<dbReference type="Gene3D" id="3.40.50.10540">
    <property type="entry name" value="Crotonobetainyl-coa:carnitine coa-transferase, domain 1"/>
    <property type="match status" value="1"/>
</dbReference>
<dbReference type="InterPro" id="IPR023606">
    <property type="entry name" value="CoA-Trfase_III_dom_1_sf"/>
</dbReference>
<dbReference type="PANTHER" id="PTHR48207:SF4">
    <property type="entry name" value="BLL6097 PROTEIN"/>
    <property type="match status" value="1"/>
</dbReference>
<evidence type="ECO:0000313" key="3">
    <source>
        <dbReference type="Proteomes" id="UP000580474"/>
    </source>
</evidence>
<dbReference type="InterPro" id="IPR044855">
    <property type="entry name" value="CoA-Trfase_III_dom3_sf"/>
</dbReference>
<accession>A0A840NEN4</accession>
<dbReference type="SUPFAM" id="SSF89796">
    <property type="entry name" value="CoA-transferase family III (CaiB/BaiF)"/>
    <property type="match status" value="1"/>
</dbReference>
<dbReference type="Gene3D" id="3.30.1540.10">
    <property type="entry name" value="formyl-coa transferase, domain 3"/>
    <property type="match status" value="1"/>
</dbReference>
<keyword evidence="1 2" id="KW-0808">Transferase</keyword>
<evidence type="ECO:0000313" key="2">
    <source>
        <dbReference type="EMBL" id="MBB5068743.1"/>
    </source>
</evidence>
<evidence type="ECO:0000256" key="1">
    <source>
        <dbReference type="ARBA" id="ARBA00022679"/>
    </source>
</evidence>
<sequence length="397" mass="42581">MTFALENLTVLDLTQVMAGPYCCQLLGDLGADVIKVEPVGRGDATRQATGHRLPHGESAAFLAVNRNKRGIALDLKSEAGRETFYRLVDEADVVVESFRPGVAARLGVDYPTLRERNERIVYASISGFGQTGPYSQRAGYDLIAQAMSGIMSVTGDAGGPPTKSGVPVADLSAGLFCAVGILSACLSRAATGRGQAVDTSLYDAALALSIWETSELWATGRAPGRLGSAHRVNAPYEALPTRDGHLTIGANNERLWQRLCAVLERPELPADERFATNTDRVRHRVELAGELARTLRTRDTEEWAELLLEAGVPVGPIRDYAQSCADPHTLAREMVLELEHPTEGTVRSLGVPVKLSGTPAGVRRVAPGLGEHTDELLRATGRSDEEIRALRAEGAVE</sequence>
<dbReference type="Pfam" id="PF02515">
    <property type="entry name" value="CoA_transf_3"/>
    <property type="match status" value="1"/>
</dbReference>
<organism evidence="2 3">
    <name type="scientific">Saccharopolyspora gloriosae</name>
    <dbReference type="NCBI Taxonomy" id="455344"/>
    <lineage>
        <taxon>Bacteria</taxon>
        <taxon>Bacillati</taxon>
        <taxon>Actinomycetota</taxon>
        <taxon>Actinomycetes</taxon>
        <taxon>Pseudonocardiales</taxon>
        <taxon>Pseudonocardiaceae</taxon>
        <taxon>Saccharopolyspora</taxon>
    </lineage>
</organism>
<protein>
    <submittedName>
        <fullName evidence="2">Formyl-CoA transferase</fullName>
        <ecNumber evidence="2">2.8.3.16</ecNumber>
    </submittedName>
</protein>
<dbReference type="EMBL" id="JACHIV010000001">
    <property type="protein sequence ID" value="MBB5068743.1"/>
    <property type="molecule type" value="Genomic_DNA"/>
</dbReference>
<proteinExistence type="predicted"/>
<dbReference type="RefSeq" id="WP_184478435.1">
    <property type="nucleotide sequence ID" value="NZ_JACHIV010000001.1"/>
</dbReference>
<dbReference type="InterPro" id="IPR003673">
    <property type="entry name" value="CoA-Trfase_fam_III"/>
</dbReference>
<dbReference type="AlphaFoldDB" id="A0A840NEN4"/>
<name>A0A840NEN4_9PSEU</name>
<gene>
    <name evidence="2" type="ORF">BJ969_001831</name>
</gene>
<dbReference type="PANTHER" id="PTHR48207">
    <property type="entry name" value="SUCCINATE--HYDROXYMETHYLGLUTARATE COA-TRANSFERASE"/>
    <property type="match status" value="1"/>
</dbReference>
<dbReference type="GO" id="GO:0033608">
    <property type="term" value="F:formyl-CoA transferase activity"/>
    <property type="evidence" value="ECO:0007669"/>
    <property type="project" value="UniProtKB-EC"/>
</dbReference>
<dbReference type="Proteomes" id="UP000580474">
    <property type="component" value="Unassembled WGS sequence"/>
</dbReference>
<keyword evidence="3" id="KW-1185">Reference proteome</keyword>
<dbReference type="InterPro" id="IPR050483">
    <property type="entry name" value="CoA-transferase_III_domain"/>
</dbReference>
<dbReference type="EC" id="2.8.3.16" evidence="2"/>
<comment type="caution">
    <text evidence="2">The sequence shown here is derived from an EMBL/GenBank/DDBJ whole genome shotgun (WGS) entry which is preliminary data.</text>
</comment>